<dbReference type="PANTHER" id="PTHR30203">
    <property type="entry name" value="OUTER MEMBRANE CATION EFFLUX PROTEIN"/>
    <property type="match status" value="1"/>
</dbReference>
<dbReference type="Gene3D" id="1.20.1600.10">
    <property type="entry name" value="Outer membrane efflux proteins (OEP)"/>
    <property type="match status" value="1"/>
</dbReference>
<organism evidence="3">
    <name type="scientific">Rhodanobacter sp. FW102-FHT14D07</name>
    <dbReference type="NCBI Taxonomy" id="3351462"/>
    <lineage>
        <taxon>Bacteria</taxon>
        <taxon>Pseudomonadati</taxon>
        <taxon>Pseudomonadota</taxon>
        <taxon>Gammaproteobacteria</taxon>
        <taxon>Lysobacterales</taxon>
        <taxon>Rhodanobacteraceae</taxon>
        <taxon>Rhodanobacter</taxon>
    </lineage>
</organism>
<dbReference type="PANTHER" id="PTHR30203:SF24">
    <property type="entry name" value="BLR4935 PROTEIN"/>
    <property type="match status" value="1"/>
</dbReference>
<sequence length="462" mass="49106">MVPPRHGRWVSLMLAMAAGLSGCATYADLPLGSGAGADSVAQLTAPTSAMPLPALATHRFDPGDGLDVTEVAMLAVANSPQLRVKRDELGIAQAQAFAAGLLPDPQLALSADFPRQSGAGLSTAYSLGLSEDITALLTRSSRLATARGQASQVNLDLLWAEWQTVAQARLLFDQVVNLRAQQARLEHEQAALATVSGYIRSALQAGNLTYDSASAGLNAEADVHKRLADTAIALHQAQSDLHQLLGLAPTATLDLVGPPYFSQPTPAQVQAALDDLPRRRPDLLALQAGYQSQQAKLRSAILAQFPALNIGFNTARDTSAVYTNGLSIGITLPLFDRNRGNIAIERATRQQLHDDYAARVLGTRGDMQRITRDLATLDQQLATLGAHARQLDQARASAERAWQAGMLDWPTYLAIRGNALGADLDLRQVQLERAKQSIALEALLGNTDLAATHPASTQASPP</sequence>
<dbReference type="Pfam" id="PF02321">
    <property type="entry name" value="OEP"/>
    <property type="match status" value="1"/>
</dbReference>
<dbReference type="InterPro" id="IPR003423">
    <property type="entry name" value="OMP_efflux"/>
</dbReference>
<gene>
    <name evidence="3" type="ORF">ACFYG5_15455</name>
</gene>
<dbReference type="EMBL" id="CP170721">
    <property type="protein sequence ID" value="XIA17944.1"/>
    <property type="molecule type" value="Genomic_DNA"/>
</dbReference>
<feature type="chain" id="PRO_5044506217" evidence="2">
    <location>
        <begin position="27"/>
        <end position="462"/>
    </location>
</feature>
<dbReference type="GO" id="GO:0015562">
    <property type="term" value="F:efflux transmembrane transporter activity"/>
    <property type="evidence" value="ECO:0007669"/>
    <property type="project" value="InterPro"/>
</dbReference>
<evidence type="ECO:0000313" key="3">
    <source>
        <dbReference type="EMBL" id="XIA17944.1"/>
    </source>
</evidence>
<accession>A0AB74UT81</accession>
<dbReference type="PROSITE" id="PS51257">
    <property type="entry name" value="PROKAR_LIPOPROTEIN"/>
    <property type="match status" value="1"/>
</dbReference>
<dbReference type="AlphaFoldDB" id="A0AB74UT81"/>
<dbReference type="SUPFAM" id="SSF56954">
    <property type="entry name" value="Outer membrane efflux proteins (OEP)"/>
    <property type="match status" value="1"/>
</dbReference>
<keyword evidence="2" id="KW-0732">Signal</keyword>
<dbReference type="InterPro" id="IPR010131">
    <property type="entry name" value="MdtP/NodT-like"/>
</dbReference>
<name>A0AB74UT81_9GAMM</name>
<reference evidence="3" key="1">
    <citation type="submission" date="2024-10" db="EMBL/GenBank/DDBJ databases">
        <authorList>
            <person name="Lesea H.P."/>
            <person name="Kuehl J.V."/>
            <person name="Chandonia J.-M."/>
        </authorList>
    </citation>
    <scope>NUCLEOTIDE SEQUENCE</scope>
    <source>
        <strain evidence="3">FW102-FHT14D07</strain>
    </source>
</reference>
<comment type="similarity">
    <text evidence="1">Belongs to the outer membrane factor (OMF) (TC 1.B.17) family.</text>
</comment>
<evidence type="ECO:0000256" key="2">
    <source>
        <dbReference type="SAM" id="SignalP"/>
    </source>
</evidence>
<evidence type="ECO:0000256" key="1">
    <source>
        <dbReference type="ARBA" id="ARBA00007613"/>
    </source>
</evidence>
<dbReference type="RefSeq" id="WP_395120938.1">
    <property type="nucleotide sequence ID" value="NZ_CP170721.1"/>
</dbReference>
<feature type="signal peptide" evidence="2">
    <location>
        <begin position="1"/>
        <end position="26"/>
    </location>
</feature>
<protein>
    <submittedName>
        <fullName evidence="3">TolC family protein</fullName>
    </submittedName>
</protein>
<proteinExistence type="inferred from homology"/>